<protein>
    <recommendedName>
        <fullName evidence="11">Alkyl hydroperoxide reductase E</fullName>
        <ecNumber evidence="10">1.11.1.29</ecNumber>
    </recommendedName>
    <alternativeName>
        <fullName evidence="12">Mycoredoxin-dependent peroxiredoxin</fullName>
    </alternativeName>
    <alternativeName>
        <fullName evidence="13">Peroxiredoxin AhpE</fullName>
    </alternativeName>
    <alternativeName>
        <fullName evidence="5">Thioredoxin peroxidase</fullName>
    </alternativeName>
</protein>
<evidence type="ECO:0000256" key="4">
    <source>
        <dbReference type="ARBA" id="ARBA00023284"/>
    </source>
</evidence>
<dbReference type="PROSITE" id="PS51352">
    <property type="entry name" value="THIOREDOXIN_2"/>
    <property type="match status" value="1"/>
</dbReference>
<keyword evidence="3 16" id="KW-0560">Oxidoreductase</keyword>
<dbReference type="AlphaFoldDB" id="A0A7K0CE27"/>
<dbReference type="InterPro" id="IPR036249">
    <property type="entry name" value="Thioredoxin-like_sf"/>
</dbReference>
<sequence>MSAPTPGTPAPGFTLRTQHGETVALSDLRGDAVLLVFYPFAFTGVCTAELRALQGAGTRLAEAAGGTVHTLAVSCDSMHSLRIFADQEGLDFPLLSDFWPHGNVSREYGVFDEDKGCAQRGTFVIDPAGIVRWTVHNGLPDARDTDDYVKALAGL</sequence>
<keyword evidence="4" id="KW-0676">Redox-active center</keyword>
<dbReference type="SUPFAM" id="SSF52833">
    <property type="entry name" value="Thioredoxin-like"/>
    <property type="match status" value="1"/>
</dbReference>
<evidence type="ECO:0000256" key="1">
    <source>
        <dbReference type="ARBA" id="ARBA00022559"/>
    </source>
</evidence>
<dbReference type="PANTHER" id="PTHR43110:SF1">
    <property type="entry name" value="THIOL PEROXIDASE"/>
    <property type="match status" value="1"/>
</dbReference>
<dbReference type="FunFam" id="3.40.30.10:FF:000118">
    <property type="entry name" value="Peroxiredoxin AhpE"/>
    <property type="match status" value="1"/>
</dbReference>
<dbReference type="EMBL" id="WEGJ01000003">
    <property type="protein sequence ID" value="MQY11322.1"/>
    <property type="molecule type" value="Genomic_DNA"/>
</dbReference>
<comment type="catalytic activity">
    <reaction evidence="6">
        <text>[mycoredoxin]-L-dithiol + a hydroperoxide = [mycoredoxin]-L-disulfide + an alcohol + H2O</text>
        <dbReference type="Rhea" id="RHEA:62640"/>
        <dbReference type="Rhea" id="RHEA-COMP:16137"/>
        <dbReference type="Rhea" id="RHEA-COMP:16138"/>
        <dbReference type="ChEBI" id="CHEBI:15377"/>
        <dbReference type="ChEBI" id="CHEBI:29950"/>
        <dbReference type="ChEBI" id="CHEBI:30879"/>
        <dbReference type="ChEBI" id="CHEBI:35924"/>
        <dbReference type="ChEBI" id="CHEBI:50058"/>
        <dbReference type="EC" id="1.11.1.29"/>
    </reaction>
</comment>
<dbReference type="InterPro" id="IPR050455">
    <property type="entry name" value="Tpx_Peroxidase_subfamily"/>
</dbReference>
<feature type="active site" description="Cysteine sulfenic acid (-SOH) intermediate; for peroxidase activity" evidence="14">
    <location>
        <position position="46"/>
    </location>
</feature>
<reference evidence="16 17" key="1">
    <citation type="submission" date="2019-10" db="EMBL/GenBank/DDBJ databases">
        <title>Streptomyces smaragdinus sp. nov. and Streptomyces fabii sp. nov., isolated from the gut of fungus growing-termite Macrotermes natalensis.</title>
        <authorList>
            <person name="Schwitalla J."/>
            <person name="Benndorf R."/>
            <person name="Martin K."/>
            <person name="De Beer W."/>
            <person name="Kaster A.-K."/>
            <person name="Vollmers J."/>
            <person name="Poulsen M."/>
            <person name="Beemelmanns C."/>
        </authorList>
    </citation>
    <scope>NUCLEOTIDE SEQUENCE [LARGE SCALE GENOMIC DNA]</scope>
    <source>
        <strain evidence="16 17">RB5</strain>
    </source>
</reference>
<evidence type="ECO:0000313" key="16">
    <source>
        <dbReference type="EMBL" id="MQY11322.1"/>
    </source>
</evidence>
<evidence type="ECO:0000256" key="9">
    <source>
        <dbReference type="ARBA" id="ARBA00065226"/>
    </source>
</evidence>
<evidence type="ECO:0000256" key="6">
    <source>
        <dbReference type="ARBA" id="ARBA00052774"/>
    </source>
</evidence>
<keyword evidence="1 16" id="KW-0575">Peroxidase</keyword>
<keyword evidence="17" id="KW-1185">Reference proteome</keyword>
<name>A0A7K0CE27_9ACTN</name>
<evidence type="ECO:0000256" key="3">
    <source>
        <dbReference type="ARBA" id="ARBA00023002"/>
    </source>
</evidence>
<evidence type="ECO:0000256" key="2">
    <source>
        <dbReference type="ARBA" id="ARBA00022862"/>
    </source>
</evidence>
<evidence type="ECO:0000256" key="12">
    <source>
        <dbReference type="ARBA" id="ARBA00082991"/>
    </source>
</evidence>
<dbReference type="PANTHER" id="PTHR43110">
    <property type="entry name" value="THIOL PEROXIDASE"/>
    <property type="match status" value="1"/>
</dbReference>
<evidence type="ECO:0000256" key="14">
    <source>
        <dbReference type="PIRSR" id="PIRSR000239-1"/>
    </source>
</evidence>
<dbReference type="InterPro" id="IPR024706">
    <property type="entry name" value="Peroxiredoxin_AhpC-typ"/>
</dbReference>
<comment type="similarity">
    <text evidence="8">Belongs to the peroxiredoxin family. AhpE subfamily.</text>
</comment>
<dbReference type="Gene3D" id="3.40.30.10">
    <property type="entry name" value="Glutaredoxin"/>
    <property type="match status" value="1"/>
</dbReference>
<dbReference type="GO" id="GO:0004601">
    <property type="term" value="F:peroxidase activity"/>
    <property type="evidence" value="ECO:0007669"/>
    <property type="project" value="UniProtKB-KW"/>
</dbReference>
<keyword evidence="2" id="KW-0049">Antioxidant</keyword>
<comment type="function">
    <text evidence="7">Thiol-specific peroxidase that catalyzes the reduction of hydrogen peroxide and organic hydroperoxides to water and alcohols, respectively. Plays a role in cell protection against oxidative stress by detoxifying peroxides. May represent an important antioxidant defense against cytotoxic peroxides, especially peroxynitrite, which can be formed by activated macrophages during infection.</text>
</comment>
<dbReference type="InterPro" id="IPR000866">
    <property type="entry name" value="AhpC/TSA"/>
</dbReference>
<evidence type="ECO:0000256" key="7">
    <source>
        <dbReference type="ARBA" id="ARBA00056930"/>
    </source>
</evidence>
<dbReference type="InterPro" id="IPR013766">
    <property type="entry name" value="Thioredoxin_domain"/>
</dbReference>
<feature type="domain" description="Thioredoxin" evidence="15">
    <location>
        <begin position="4"/>
        <end position="155"/>
    </location>
</feature>
<gene>
    <name evidence="16" type="primary">ahpE</name>
    <name evidence="16" type="ORF">SRB5_14370</name>
</gene>
<accession>A0A7K0CE27</accession>
<dbReference type="Proteomes" id="UP000466345">
    <property type="component" value="Unassembled WGS sequence"/>
</dbReference>
<organism evidence="16 17">
    <name type="scientific">Streptomyces smaragdinus</name>
    <dbReference type="NCBI Taxonomy" id="2585196"/>
    <lineage>
        <taxon>Bacteria</taxon>
        <taxon>Bacillati</taxon>
        <taxon>Actinomycetota</taxon>
        <taxon>Actinomycetes</taxon>
        <taxon>Kitasatosporales</taxon>
        <taxon>Streptomycetaceae</taxon>
        <taxon>Streptomyces</taxon>
    </lineage>
</organism>
<comment type="subunit">
    <text evidence="9">Homodimer. Forms both dimers and octamers; a tightly-associated dimer and a ring-like octamer.</text>
</comment>
<comment type="caution">
    <text evidence="16">The sequence shown here is derived from an EMBL/GenBank/DDBJ whole genome shotgun (WGS) entry which is preliminary data.</text>
</comment>
<proteinExistence type="inferred from homology"/>
<dbReference type="OrthoDB" id="9812811at2"/>
<evidence type="ECO:0000256" key="11">
    <source>
        <dbReference type="ARBA" id="ARBA00068979"/>
    </source>
</evidence>
<evidence type="ECO:0000313" key="17">
    <source>
        <dbReference type="Proteomes" id="UP000466345"/>
    </source>
</evidence>
<evidence type="ECO:0000256" key="10">
    <source>
        <dbReference type="ARBA" id="ARBA00067009"/>
    </source>
</evidence>
<dbReference type="RefSeq" id="WP_153450597.1">
    <property type="nucleotide sequence ID" value="NZ_WEGJ01000003.1"/>
</dbReference>
<dbReference type="Pfam" id="PF00578">
    <property type="entry name" value="AhpC-TSA"/>
    <property type="match status" value="1"/>
</dbReference>
<dbReference type="PIRSF" id="PIRSF000239">
    <property type="entry name" value="AHPC"/>
    <property type="match status" value="1"/>
</dbReference>
<evidence type="ECO:0000256" key="5">
    <source>
        <dbReference type="ARBA" id="ARBA00032824"/>
    </source>
</evidence>
<dbReference type="CDD" id="cd03018">
    <property type="entry name" value="PRX_AhpE_like"/>
    <property type="match status" value="1"/>
</dbReference>
<dbReference type="EC" id="1.11.1.29" evidence="10"/>
<evidence type="ECO:0000259" key="15">
    <source>
        <dbReference type="PROSITE" id="PS51352"/>
    </source>
</evidence>
<evidence type="ECO:0000256" key="13">
    <source>
        <dbReference type="ARBA" id="ARBA00083736"/>
    </source>
</evidence>
<evidence type="ECO:0000256" key="8">
    <source>
        <dbReference type="ARBA" id="ARBA00060973"/>
    </source>
</evidence>